<evidence type="ECO:0000256" key="3">
    <source>
        <dbReference type="ARBA" id="ARBA00022989"/>
    </source>
</evidence>
<reference evidence="7 8" key="1">
    <citation type="submission" date="2020-04" db="EMBL/GenBank/DDBJ databases">
        <title>Hymenobacter polaris sp. nov., isolated from Arctic soil.</title>
        <authorList>
            <person name="Dahal R.H."/>
        </authorList>
    </citation>
    <scope>NUCLEOTIDE SEQUENCE [LARGE SCALE GENOMIC DNA]</scope>
    <source>
        <strain evidence="7 8">RP-2-7</strain>
    </source>
</reference>
<sequence>MPSLTPAMWQFFSEARVRQVSVFWCALIIGGVFAATWVRVLPSIGIAGLFLTSVGYALGQRRVAQWAQWPSLLCFGLVYLVHLGTGLLRTALTDAALWQDLLLESPFLLLPGAFLLLPAWQPRHLRFLWLLLLGCCLAAAAGSTVYYLRHQQVIEQLYLQSQVMPTVPDHIRFSLLVSMAVLAGLVLLTASPLPRLLRRLVLAGVVLLFLYQHLLAVRSGLVTLYGAGALWLAWLGGHYGRWRLMLQSTLVALALGGGCLLLFPTLQNKIVNTRTDTAQLDTVESANNYSVTARYYSYQVADAVIREHPLLGVSKVKLDQAMADQYSYMYPQISRDHYLLPHNQFIFNLAAYGVLGLLVSLLGFYYPLRQAFRTRNALLVLIYAIVTASFLVEYTLETQIGVVTGLFFLLLAGAPTLAEVPAPQPGPYQPGVRPAAVA</sequence>
<organism evidence="7 8">
    <name type="scientific">Hymenobacter polaris</name>
    <dbReference type="NCBI Taxonomy" id="2682546"/>
    <lineage>
        <taxon>Bacteria</taxon>
        <taxon>Pseudomonadati</taxon>
        <taxon>Bacteroidota</taxon>
        <taxon>Cytophagia</taxon>
        <taxon>Cytophagales</taxon>
        <taxon>Hymenobacteraceae</taxon>
        <taxon>Hymenobacter</taxon>
    </lineage>
</organism>
<evidence type="ECO:0000313" key="8">
    <source>
        <dbReference type="Proteomes" id="UP000559626"/>
    </source>
</evidence>
<dbReference type="RefSeq" id="WP_169533035.1">
    <property type="nucleotide sequence ID" value="NZ_JABBGH010000003.1"/>
</dbReference>
<name>A0A7Y0FPB1_9BACT</name>
<keyword evidence="2 5" id="KW-0812">Transmembrane</keyword>
<dbReference type="AlphaFoldDB" id="A0A7Y0FPB1"/>
<keyword evidence="8" id="KW-1185">Reference proteome</keyword>
<feature type="transmembrane region" description="Helical" evidence="5">
    <location>
        <begin position="196"/>
        <end position="214"/>
    </location>
</feature>
<evidence type="ECO:0000256" key="1">
    <source>
        <dbReference type="ARBA" id="ARBA00004141"/>
    </source>
</evidence>
<dbReference type="Pfam" id="PF04932">
    <property type="entry name" value="Wzy_C"/>
    <property type="match status" value="1"/>
</dbReference>
<comment type="caution">
    <text evidence="7">The sequence shown here is derived from an EMBL/GenBank/DDBJ whole genome shotgun (WGS) entry which is preliminary data.</text>
</comment>
<accession>A0A7Y0FPB1</accession>
<evidence type="ECO:0000256" key="4">
    <source>
        <dbReference type="ARBA" id="ARBA00023136"/>
    </source>
</evidence>
<dbReference type="PANTHER" id="PTHR37422:SF13">
    <property type="entry name" value="LIPOPOLYSACCHARIDE BIOSYNTHESIS PROTEIN PA4999-RELATED"/>
    <property type="match status" value="1"/>
</dbReference>
<evidence type="ECO:0000313" key="7">
    <source>
        <dbReference type="EMBL" id="NML67365.1"/>
    </source>
</evidence>
<gene>
    <name evidence="7" type="ORF">HHL22_19355</name>
</gene>
<evidence type="ECO:0000259" key="6">
    <source>
        <dbReference type="Pfam" id="PF04932"/>
    </source>
</evidence>
<proteinExistence type="predicted"/>
<dbReference type="Proteomes" id="UP000559626">
    <property type="component" value="Unassembled WGS sequence"/>
</dbReference>
<dbReference type="InterPro" id="IPR051533">
    <property type="entry name" value="WaaL-like"/>
</dbReference>
<feature type="transmembrane region" description="Helical" evidence="5">
    <location>
        <begin position="345"/>
        <end position="365"/>
    </location>
</feature>
<protein>
    <recommendedName>
        <fullName evidence="6">O-antigen ligase-related domain-containing protein</fullName>
    </recommendedName>
</protein>
<dbReference type="PANTHER" id="PTHR37422">
    <property type="entry name" value="TEICHURONIC ACID BIOSYNTHESIS PROTEIN TUAE"/>
    <property type="match status" value="1"/>
</dbReference>
<feature type="transmembrane region" description="Helical" evidence="5">
    <location>
        <begin position="171"/>
        <end position="189"/>
    </location>
</feature>
<evidence type="ECO:0000256" key="5">
    <source>
        <dbReference type="SAM" id="Phobius"/>
    </source>
</evidence>
<feature type="transmembrane region" description="Helical" evidence="5">
    <location>
        <begin position="101"/>
        <end position="120"/>
    </location>
</feature>
<keyword evidence="3 5" id="KW-1133">Transmembrane helix</keyword>
<feature type="transmembrane region" description="Helical" evidence="5">
    <location>
        <begin position="71"/>
        <end position="89"/>
    </location>
</feature>
<dbReference type="EMBL" id="JABBGH010000003">
    <property type="protein sequence ID" value="NML67365.1"/>
    <property type="molecule type" value="Genomic_DNA"/>
</dbReference>
<feature type="transmembrane region" description="Helical" evidence="5">
    <location>
        <begin position="127"/>
        <end position="148"/>
    </location>
</feature>
<feature type="transmembrane region" description="Helical" evidence="5">
    <location>
        <begin position="244"/>
        <end position="263"/>
    </location>
</feature>
<feature type="transmembrane region" description="Helical" evidence="5">
    <location>
        <begin position="400"/>
        <end position="418"/>
    </location>
</feature>
<keyword evidence="4 5" id="KW-0472">Membrane</keyword>
<feature type="domain" description="O-antigen ligase-related" evidence="6">
    <location>
        <begin position="204"/>
        <end position="359"/>
    </location>
</feature>
<dbReference type="InterPro" id="IPR007016">
    <property type="entry name" value="O-antigen_ligase-rel_domated"/>
</dbReference>
<evidence type="ECO:0000256" key="2">
    <source>
        <dbReference type="ARBA" id="ARBA00022692"/>
    </source>
</evidence>
<dbReference type="GO" id="GO:0016020">
    <property type="term" value="C:membrane"/>
    <property type="evidence" value="ECO:0007669"/>
    <property type="project" value="UniProtKB-SubCell"/>
</dbReference>
<feature type="transmembrane region" description="Helical" evidence="5">
    <location>
        <begin position="20"/>
        <end position="37"/>
    </location>
</feature>
<comment type="subcellular location">
    <subcellularLocation>
        <location evidence="1">Membrane</location>
        <topology evidence="1">Multi-pass membrane protein</topology>
    </subcellularLocation>
</comment>
<feature type="transmembrane region" description="Helical" evidence="5">
    <location>
        <begin position="377"/>
        <end position="394"/>
    </location>
</feature>
<feature type="transmembrane region" description="Helical" evidence="5">
    <location>
        <begin position="43"/>
        <end position="59"/>
    </location>
</feature>